<dbReference type="SMART" id="SM00829">
    <property type="entry name" value="PKS_ER"/>
    <property type="match status" value="1"/>
</dbReference>
<dbReference type="RefSeq" id="WP_035658950.1">
    <property type="nucleotide sequence ID" value="NZ_JNCA01000011.1"/>
</dbReference>
<dbReference type="InterPro" id="IPR036291">
    <property type="entry name" value="NAD(P)-bd_dom_sf"/>
</dbReference>
<dbReference type="Gene3D" id="3.40.50.720">
    <property type="entry name" value="NAD(P)-binding Rossmann-like Domain"/>
    <property type="match status" value="1"/>
</dbReference>
<protein>
    <recommendedName>
        <fullName evidence="1">Zinc-type alcohol dehydrogenase-like protein</fullName>
    </recommendedName>
</protein>
<dbReference type="InterPro" id="IPR013154">
    <property type="entry name" value="ADH-like_N"/>
</dbReference>
<dbReference type="eggNOG" id="COG0604">
    <property type="taxonomic scope" value="Bacteria"/>
</dbReference>
<dbReference type="NCBIfam" id="TIGR02817">
    <property type="entry name" value="adh_fam_1"/>
    <property type="match status" value="1"/>
</dbReference>
<dbReference type="GO" id="GO:0008270">
    <property type="term" value="F:zinc ion binding"/>
    <property type="evidence" value="ECO:0007669"/>
    <property type="project" value="InterPro"/>
</dbReference>
<dbReference type="InterPro" id="IPR002364">
    <property type="entry name" value="Quin_OxRdtase/zeta-crystal_CS"/>
</dbReference>
<dbReference type="STRING" id="1492738.FEM21_12910"/>
<evidence type="ECO:0000313" key="4">
    <source>
        <dbReference type="Proteomes" id="UP000027064"/>
    </source>
</evidence>
<sequence>MKAIGFKKSLPIEDQDSFIEFETVKPIPGANDLLVKIQAVSVNPVDYKIRQSAAKNNVLETPKIIGWDAVGIVEAIGEKVNRFKVGDEVFYAGDITKSGSNAEYQIVDERIVGRKPKSLQAKEAAVMPLTSLTAWEILFDRIRINPEKDKGKTILIIGGAGGVGSIAIQLAKKVANLTVIATASRPESTEWCKQQGADFVVKHKNLIDEVRAIGFQQVDYIVDFVDVNQYWSAFVELIKPQGHIGSISDPVESVNIRQLKGKSVSFHWELMFTRSMFQTEDMIEQHHILNKIADLLDNGTIKTTLEEAFTGFNAENFKKAHQLLESGKTIGKIAITF</sequence>
<dbReference type="InterPro" id="IPR014182">
    <property type="entry name" value="ADH_Zn_typ-1"/>
</dbReference>
<dbReference type="PATRIC" id="fig|1492738.3.peg.1284"/>
<dbReference type="InterPro" id="IPR052585">
    <property type="entry name" value="Lipid_raft_assoc_Zn_ADH"/>
</dbReference>
<dbReference type="Proteomes" id="UP000027064">
    <property type="component" value="Unassembled WGS sequence"/>
</dbReference>
<dbReference type="PANTHER" id="PTHR43482">
    <property type="entry name" value="PROTEIN AST1-RELATED"/>
    <property type="match status" value="1"/>
</dbReference>
<dbReference type="SUPFAM" id="SSF50129">
    <property type="entry name" value="GroES-like"/>
    <property type="match status" value="1"/>
</dbReference>
<dbReference type="AlphaFoldDB" id="A0A066WXL2"/>
<keyword evidence="1" id="KW-0479">Metal-binding</keyword>
<dbReference type="InterPro" id="IPR011032">
    <property type="entry name" value="GroES-like_sf"/>
</dbReference>
<dbReference type="Gene3D" id="3.90.180.10">
    <property type="entry name" value="Medium-chain alcohol dehydrogenases, catalytic domain"/>
    <property type="match status" value="1"/>
</dbReference>
<dbReference type="PROSITE" id="PS01162">
    <property type="entry name" value="QOR_ZETA_CRYSTAL"/>
    <property type="match status" value="1"/>
</dbReference>
<name>A0A066WXL2_9FLAO</name>
<accession>A0A066WXL2</accession>
<dbReference type="InterPro" id="IPR020843">
    <property type="entry name" value="ER"/>
</dbReference>
<keyword evidence="4" id="KW-1185">Reference proteome</keyword>
<dbReference type="PANTHER" id="PTHR43482:SF1">
    <property type="entry name" value="PROTEIN AST1-RELATED"/>
    <property type="match status" value="1"/>
</dbReference>
<evidence type="ECO:0000313" key="3">
    <source>
        <dbReference type="EMBL" id="KDN55689.1"/>
    </source>
</evidence>
<reference evidence="3 4" key="1">
    <citation type="submission" date="2014-05" db="EMBL/GenBank/DDBJ databases">
        <title>Genome Sequence of Flavobacterium sp. EM1321.</title>
        <authorList>
            <person name="Shin S.-K."/>
            <person name="Yi H."/>
        </authorList>
    </citation>
    <scope>NUCLEOTIDE SEQUENCE [LARGE SCALE GENOMIC DNA]</scope>
    <source>
        <strain evidence="3 4">EM1321</strain>
    </source>
</reference>
<keyword evidence="1" id="KW-0862">Zinc</keyword>
<comment type="caution">
    <text evidence="3">The sequence shown here is derived from an EMBL/GenBank/DDBJ whole genome shotgun (WGS) entry which is preliminary data.</text>
</comment>
<dbReference type="Pfam" id="PF08240">
    <property type="entry name" value="ADH_N"/>
    <property type="match status" value="1"/>
</dbReference>
<comment type="similarity">
    <text evidence="1">Belongs to the zinc-containing alcohol dehydrogenase family. Quinone oxidoreductase subfamily.</text>
</comment>
<dbReference type="CDD" id="cd08252">
    <property type="entry name" value="AL_MDR"/>
    <property type="match status" value="1"/>
</dbReference>
<organism evidence="3 4">
    <name type="scientific">Flavobacterium seoulense</name>
    <dbReference type="NCBI Taxonomy" id="1492738"/>
    <lineage>
        <taxon>Bacteria</taxon>
        <taxon>Pseudomonadati</taxon>
        <taxon>Bacteroidota</taxon>
        <taxon>Flavobacteriia</taxon>
        <taxon>Flavobacteriales</taxon>
        <taxon>Flavobacteriaceae</taxon>
        <taxon>Flavobacterium</taxon>
    </lineage>
</organism>
<evidence type="ECO:0000259" key="2">
    <source>
        <dbReference type="SMART" id="SM00829"/>
    </source>
</evidence>
<gene>
    <name evidence="3" type="ORF">FEM21_12910</name>
</gene>
<dbReference type="EMBL" id="JNCA01000011">
    <property type="protein sequence ID" value="KDN55689.1"/>
    <property type="molecule type" value="Genomic_DNA"/>
</dbReference>
<dbReference type="SUPFAM" id="SSF51735">
    <property type="entry name" value="NAD(P)-binding Rossmann-fold domains"/>
    <property type="match status" value="1"/>
</dbReference>
<keyword evidence="1" id="KW-0560">Oxidoreductase</keyword>
<evidence type="ECO:0000256" key="1">
    <source>
        <dbReference type="RuleBase" id="RU364000"/>
    </source>
</evidence>
<proteinExistence type="inferred from homology"/>
<dbReference type="Pfam" id="PF13602">
    <property type="entry name" value="ADH_zinc_N_2"/>
    <property type="match status" value="1"/>
</dbReference>
<feature type="domain" description="Enoyl reductase (ER)" evidence="2">
    <location>
        <begin position="14"/>
        <end position="335"/>
    </location>
</feature>
<dbReference type="OrthoDB" id="9787435at2"/>
<dbReference type="GO" id="GO:0016491">
    <property type="term" value="F:oxidoreductase activity"/>
    <property type="evidence" value="ECO:0007669"/>
    <property type="project" value="UniProtKB-KW"/>
</dbReference>